<reference evidence="2" key="1">
    <citation type="journal article" date="2020" name="New Phytol.">
        <title>Comparative genomics reveals dynamic genome evolution in host specialist ectomycorrhizal fungi.</title>
        <authorList>
            <person name="Lofgren L.A."/>
            <person name="Nguyen N.H."/>
            <person name="Vilgalys R."/>
            <person name="Ruytinx J."/>
            <person name="Liao H.L."/>
            <person name="Branco S."/>
            <person name="Kuo A."/>
            <person name="LaButti K."/>
            <person name="Lipzen A."/>
            <person name="Andreopoulos W."/>
            <person name="Pangilinan J."/>
            <person name="Riley R."/>
            <person name="Hundley H."/>
            <person name="Na H."/>
            <person name="Barry K."/>
            <person name="Grigoriev I.V."/>
            <person name="Stajich J.E."/>
            <person name="Kennedy P.G."/>
        </authorList>
    </citation>
    <scope>NUCLEOTIDE SEQUENCE</scope>
    <source>
        <strain evidence="2">DOB743</strain>
    </source>
</reference>
<dbReference type="PANTHER" id="PTHR38248:SF2">
    <property type="entry name" value="FUNK1 11"/>
    <property type="match status" value="1"/>
</dbReference>
<organism evidence="2 3">
    <name type="scientific">Suillus placidus</name>
    <dbReference type="NCBI Taxonomy" id="48579"/>
    <lineage>
        <taxon>Eukaryota</taxon>
        <taxon>Fungi</taxon>
        <taxon>Dikarya</taxon>
        <taxon>Basidiomycota</taxon>
        <taxon>Agaricomycotina</taxon>
        <taxon>Agaricomycetes</taxon>
        <taxon>Agaricomycetidae</taxon>
        <taxon>Boletales</taxon>
        <taxon>Suillineae</taxon>
        <taxon>Suillaceae</taxon>
        <taxon>Suillus</taxon>
    </lineage>
</organism>
<evidence type="ECO:0000259" key="1">
    <source>
        <dbReference type="Pfam" id="PF17667"/>
    </source>
</evidence>
<keyword evidence="3" id="KW-1185">Reference proteome</keyword>
<dbReference type="EMBL" id="JABBWD010000037">
    <property type="protein sequence ID" value="KAG1774949.1"/>
    <property type="molecule type" value="Genomic_DNA"/>
</dbReference>
<dbReference type="Pfam" id="PF17667">
    <property type="entry name" value="Pkinase_fungal"/>
    <property type="match status" value="1"/>
</dbReference>
<sequence length="269" mass="31055">MKIEIKSLMARNLPWCNIRLINIADEFLSPAQHNTMIQCWARLNGPLMESEEAYQWTVISKVPLPLQHTNWSEDVGTSLNQTFESHLGNFFDEVTILSCRQKNTLRKGAAIPEDIGLRKWNVFNRNQLEFTCSPDLILIASSSEEARWLQVISVIEVKWEDNPKLFLSAITQLGDKATFIFHHQPHRQWFPCLSLCGTALRLSVFTCSGSLHSEALNISSEPNMFSKVMNYFTEADFSWLGYDVHIFQVLPAAVQVWDDKQYWQDKEEN</sequence>
<accession>A0A9P6ZQQ1</accession>
<dbReference type="PANTHER" id="PTHR38248">
    <property type="entry name" value="FUNK1 6"/>
    <property type="match status" value="1"/>
</dbReference>
<dbReference type="Proteomes" id="UP000714275">
    <property type="component" value="Unassembled WGS sequence"/>
</dbReference>
<evidence type="ECO:0000313" key="3">
    <source>
        <dbReference type="Proteomes" id="UP000714275"/>
    </source>
</evidence>
<evidence type="ECO:0000313" key="2">
    <source>
        <dbReference type="EMBL" id="KAG1774949.1"/>
    </source>
</evidence>
<proteinExistence type="predicted"/>
<name>A0A9P6ZQQ1_9AGAM</name>
<comment type="caution">
    <text evidence="2">The sequence shown here is derived from an EMBL/GenBank/DDBJ whole genome shotgun (WGS) entry which is preliminary data.</text>
</comment>
<gene>
    <name evidence="2" type="ORF">EV702DRAFT_1199787</name>
</gene>
<dbReference type="OrthoDB" id="2690575at2759"/>
<dbReference type="AlphaFoldDB" id="A0A9P6ZQQ1"/>
<protein>
    <recommendedName>
        <fullName evidence="1">Fungal-type protein kinase domain-containing protein</fullName>
    </recommendedName>
</protein>
<feature type="domain" description="Fungal-type protein kinase" evidence="1">
    <location>
        <begin position="142"/>
        <end position="262"/>
    </location>
</feature>
<dbReference type="InterPro" id="IPR040976">
    <property type="entry name" value="Pkinase_fungal"/>
</dbReference>